<dbReference type="EMBL" id="JAUEOZ010000001">
    <property type="protein sequence ID" value="MDN2480578.1"/>
    <property type="molecule type" value="Genomic_DNA"/>
</dbReference>
<feature type="compositionally biased region" description="Polar residues" evidence="1">
    <location>
        <begin position="370"/>
        <end position="379"/>
    </location>
</feature>
<evidence type="ECO:0000313" key="4">
    <source>
        <dbReference type="Proteomes" id="UP001169719"/>
    </source>
</evidence>
<evidence type="ECO:0000313" key="3">
    <source>
        <dbReference type="EMBL" id="MDN2480578.1"/>
    </source>
</evidence>
<dbReference type="Proteomes" id="UP001169719">
    <property type="component" value="Unassembled WGS sequence"/>
</dbReference>
<protein>
    <submittedName>
        <fullName evidence="3">DUF2066 domain-containing protein</fullName>
    </submittedName>
</protein>
<keyword evidence="4" id="KW-1185">Reference proteome</keyword>
<reference evidence="3" key="1">
    <citation type="submission" date="2024-05" db="EMBL/GenBank/DDBJ databases">
        <title>Genome Sequences of Four Agar- Degrading Marine Bacteria.</title>
        <authorList>
            <person name="Phillips E.K."/>
            <person name="Shaffer J.C."/>
            <person name="Henson M.W."/>
            <person name="Temperton B."/>
            <person name="Thrash C.J."/>
            <person name="Martin M.O."/>
        </authorList>
    </citation>
    <scope>NUCLEOTIDE SEQUENCE</scope>
    <source>
        <strain evidence="3">EKP203</strain>
    </source>
</reference>
<feature type="chain" id="PRO_5046155785" evidence="2">
    <location>
        <begin position="19"/>
        <end position="385"/>
    </location>
</feature>
<evidence type="ECO:0000256" key="2">
    <source>
        <dbReference type="SAM" id="SignalP"/>
    </source>
</evidence>
<feature type="signal peptide" evidence="2">
    <location>
        <begin position="1"/>
        <end position="18"/>
    </location>
</feature>
<comment type="caution">
    <text evidence="3">The sequence shown here is derived from an EMBL/GenBank/DDBJ whole genome shotgun (WGS) entry which is preliminary data.</text>
</comment>
<sequence length="385" mass="42603">MRNIALLLMSLVSLPVLAMTQVNLYQSSIVIDQEAENGDQQARAKGLEQVIIRASGDANAASNPVIRKAMGKTSQYITQISYASRGDDQEVRLVFSEPRIKALLTQAQLPYWPAQRKTVLVWLAEEEAGQRAISWDYANTNYMSTLRDSAQQRGLPLTFPLGDFEDMTNIEVSDIWGGFEDVIEQTSQRYPADAVLVLRNDGNNVRWTLYDQAPAQGLRATMNNSYPANTSAQRIVDDIAAFYSNKDAVVVSQETSGKTVVTFENVSSAEQFFKLEKGLEDLSTVATANLLEVHSDTVTFEVELLASRTDFEQSVLRAIQAHKEASVSEETATVDATQDEFVPQPEQLPELENEAEVVQDEQAPAPTQLPEVTNEQSSGEIVFSL</sequence>
<gene>
    <name evidence="3" type="ORF">QWJ08_04180</name>
</gene>
<proteinExistence type="predicted"/>
<feature type="region of interest" description="Disordered" evidence="1">
    <location>
        <begin position="328"/>
        <end position="385"/>
    </location>
</feature>
<keyword evidence="2" id="KW-0732">Signal</keyword>
<dbReference type="Pfam" id="PF09839">
    <property type="entry name" value="DUF2066"/>
    <property type="match status" value="1"/>
</dbReference>
<evidence type="ECO:0000256" key="1">
    <source>
        <dbReference type="SAM" id="MobiDB-lite"/>
    </source>
</evidence>
<feature type="compositionally biased region" description="Acidic residues" evidence="1">
    <location>
        <begin position="349"/>
        <end position="359"/>
    </location>
</feature>
<dbReference type="InterPro" id="IPR018642">
    <property type="entry name" value="DUF2066"/>
</dbReference>
<name>A0ABT7XXS6_9VIBR</name>
<dbReference type="RefSeq" id="WP_289960794.1">
    <property type="nucleotide sequence ID" value="NZ_JAUEOZ010000001.1"/>
</dbReference>
<accession>A0ABT7XXS6</accession>
<organism evidence="3 4">
    <name type="scientific">Vibrio agarivorans</name>
    <dbReference type="NCBI Taxonomy" id="153622"/>
    <lineage>
        <taxon>Bacteria</taxon>
        <taxon>Pseudomonadati</taxon>
        <taxon>Pseudomonadota</taxon>
        <taxon>Gammaproteobacteria</taxon>
        <taxon>Vibrionales</taxon>
        <taxon>Vibrionaceae</taxon>
        <taxon>Vibrio</taxon>
    </lineage>
</organism>